<keyword evidence="3" id="KW-0808">Transferase</keyword>
<feature type="domain" description="Histidine kinase/HSP90-like ATPase" evidence="7">
    <location>
        <begin position="382"/>
        <end position="473"/>
    </location>
</feature>
<evidence type="ECO:0000256" key="6">
    <source>
        <dbReference type="SAM" id="Phobius"/>
    </source>
</evidence>
<comment type="catalytic activity">
    <reaction evidence="1">
        <text>ATP + protein L-histidine = ADP + protein N-phospho-L-histidine.</text>
        <dbReference type="EC" id="2.7.13.3"/>
    </reaction>
</comment>
<evidence type="ECO:0000256" key="1">
    <source>
        <dbReference type="ARBA" id="ARBA00000085"/>
    </source>
</evidence>
<keyword evidence="4" id="KW-0418">Kinase</keyword>
<dbReference type="AlphaFoldDB" id="A0A2W7RLK7"/>
<accession>A0A2W7RLK7</accession>
<gene>
    <name evidence="8" type="ORF">LX76_01466</name>
</gene>
<dbReference type="GO" id="GO:0004673">
    <property type="term" value="F:protein histidine kinase activity"/>
    <property type="evidence" value="ECO:0007669"/>
    <property type="project" value="UniProtKB-EC"/>
</dbReference>
<keyword evidence="6" id="KW-0812">Transmembrane</keyword>
<reference evidence="8 9" key="1">
    <citation type="submission" date="2018-06" db="EMBL/GenBank/DDBJ databases">
        <title>Genomic Encyclopedia of Archaeal and Bacterial Type Strains, Phase II (KMG-II): from individual species to whole genera.</title>
        <authorList>
            <person name="Goeker M."/>
        </authorList>
    </citation>
    <scope>NUCLEOTIDE SEQUENCE [LARGE SCALE GENOMIC DNA]</scope>
    <source>
        <strain evidence="8 9">DSM 18774</strain>
    </source>
</reference>
<keyword evidence="5" id="KW-0902">Two-component regulatory system</keyword>
<dbReference type="InterPro" id="IPR003594">
    <property type="entry name" value="HATPase_dom"/>
</dbReference>
<evidence type="ECO:0000256" key="3">
    <source>
        <dbReference type="ARBA" id="ARBA00022679"/>
    </source>
</evidence>
<evidence type="ECO:0000256" key="4">
    <source>
        <dbReference type="ARBA" id="ARBA00022777"/>
    </source>
</evidence>
<keyword evidence="6" id="KW-0472">Membrane</keyword>
<dbReference type="Pfam" id="PF02518">
    <property type="entry name" value="HATPase_c"/>
    <property type="match status" value="1"/>
</dbReference>
<dbReference type="SUPFAM" id="SSF55874">
    <property type="entry name" value="ATPase domain of HSP90 chaperone/DNA topoisomerase II/histidine kinase"/>
    <property type="match status" value="1"/>
</dbReference>
<dbReference type="EC" id="2.7.13.3" evidence="2"/>
<feature type="transmembrane region" description="Helical" evidence="6">
    <location>
        <begin position="211"/>
        <end position="231"/>
    </location>
</feature>
<evidence type="ECO:0000256" key="5">
    <source>
        <dbReference type="ARBA" id="ARBA00023012"/>
    </source>
</evidence>
<evidence type="ECO:0000313" key="9">
    <source>
        <dbReference type="Proteomes" id="UP000249538"/>
    </source>
</evidence>
<protein>
    <recommendedName>
        <fullName evidence="2">histidine kinase</fullName>
        <ecNumber evidence="2">2.7.13.3</ecNumber>
    </recommendedName>
</protein>
<dbReference type="InterPro" id="IPR036890">
    <property type="entry name" value="HATPase_C_sf"/>
</dbReference>
<dbReference type="InterPro" id="IPR050482">
    <property type="entry name" value="Sensor_HK_TwoCompSys"/>
</dbReference>
<dbReference type="EMBL" id="QKZS01000003">
    <property type="protein sequence ID" value="PZX56437.1"/>
    <property type="molecule type" value="Genomic_DNA"/>
</dbReference>
<dbReference type="CDD" id="cd16917">
    <property type="entry name" value="HATPase_UhpB-NarQ-NarX-like"/>
    <property type="match status" value="1"/>
</dbReference>
<evidence type="ECO:0000256" key="2">
    <source>
        <dbReference type="ARBA" id="ARBA00012438"/>
    </source>
</evidence>
<dbReference type="Gene3D" id="3.30.565.10">
    <property type="entry name" value="Histidine kinase-like ATPase, C-terminal domain"/>
    <property type="match status" value="1"/>
</dbReference>
<organism evidence="8 9">
    <name type="scientific">Cereibacter changlensis</name>
    <dbReference type="NCBI Taxonomy" id="402884"/>
    <lineage>
        <taxon>Bacteria</taxon>
        <taxon>Pseudomonadati</taxon>
        <taxon>Pseudomonadota</taxon>
        <taxon>Alphaproteobacteria</taxon>
        <taxon>Rhodobacterales</taxon>
        <taxon>Paracoccaceae</taxon>
        <taxon>Cereibacter</taxon>
    </lineage>
</organism>
<name>A0A2W7RLK7_9RHOB</name>
<comment type="caution">
    <text evidence="8">The sequence shown here is derived from an EMBL/GenBank/DDBJ whole genome shotgun (WGS) entry which is preliminary data.</text>
</comment>
<feature type="transmembrane region" description="Helical" evidence="6">
    <location>
        <begin position="27"/>
        <end position="48"/>
    </location>
</feature>
<evidence type="ECO:0000313" key="8">
    <source>
        <dbReference type="EMBL" id="PZX56437.1"/>
    </source>
</evidence>
<dbReference type="Proteomes" id="UP000249538">
    <property type="component" value="Unassembled WGS sequence"/>
</dbReference>
<evidence type="ECO:0000259" key="7">
    <source>
        <dbReference type="Pfam" id="PF02518"/>
    </source>
</evidence>
<dbReference type="GO" id="GO:0000160">
    <property type="term" value="P:phosphorelay signal transduction system"/>
    <property type="evidence" value="ECO:0007669"/>
    <property type="project" value="UniProtKB-KW"/>
</dbReference>
<keyword evidence="6" id="KW-1133">Transmembrane helix</keyword>
<proteinExistence type="predicted"/>
<sequence>MTVDVDGTRPEIPRRTLSVAMRGWRSLGLTAQFMLLVFLILVPAFIISERMERFIAKRQLLESSLAVEEVVLRSEVLPIMGSLPLRGALPEATAIALDNAIHIWMRNRHIVKLKIWSVEGRLLFDSLHASPLGAPFDEAAVARALAGETVTVELDPDSAENLNDVDLGTAIREVYMPLRALDGTMLGVVEVYYDFDQLVARLDALMNTLDLVRIAVLSAGMLLLAILVRFAHRRLILQDGQLRASLQESERLFAEKARLLDESEELRRGASEASETLLNQIGTELHDGPVQLLSLAALYRGKIQVAEEDEIRVRKAQDLLDQSLRDLRNISAGLILPELEGASLEEAVERAVSSFTRDSGLPVELQLPPGRTLLPAPQVIVAYRVVCEALTNARKHAGGRGLRVTKTETEREIAISIVDAGPCPAGDAASGAFGHAPLGLIGMQNRARSCGGQLSMERVLGGGTRVSLVLPKDDS</sequence>
<dbReference type="PANTHER" id="PTHR24421:SF10">
    <property type="entry name" value="NITRATE_NITRITE SENSOR PROTEIN NARQ"/>
    <property type="match status" value="1"/>
</dbReference>
<dbReference type="PANTHER" id="PTHR24421">
    <property type="entry name" value="NITRATE/NITRITE SENSOR PROTEIN NARX-RELATED"/>
    <property type="match status" value="1"/>
</dbReference>